<evidence type="ECO:0008006" key="4">
    <source>
        <dbReference type="Google" id="ProtNLM"/>
    </source>
</evidence>
<evidence type="ECO:0000313" key="3">
    <source>
        <dbReference type="Proteomes" id="UP001217485"/>
    </source>
</evidence>
<evidence type="ECO:0000256" key="1">
    <source>
        <dbReference type="SAM" id="MobiDB-lite"/>
    </source>
</evidence>
<keyword evidence="3" id="KW-1185">Reference proteome</keyword>
<gene>
    <name evidence="2" type="ORF">POL72_39920</name>
</gene>
<reference evidence="2 3" key="1">
    <citation type="submission" date="2023-01" db="EMBL/GenBank/DDBJ databases">
        <title>Minimal conservation of predation-associated metabolite biosynthetic gene clusters underscores biosynthetic potential of Myxococcota including descriptions for ten novel species: Archangium lansinium sp. nov., Myxococcus landrumus sp. nov., Nannocystis bai.</title>
        <authorList>
            <person name="Ahearne A."/>
            <person name="Stevens C."/>
            <person name="Dowd S."/>
        </authorList>
    </citation>
    <scope>NUCLEOTIDE SEQUENCE [LARGE SCALE GENOMIC DNA]</scope>
    <source>
        <strain evidence="2 3">WIWO2</strain>
    </source>
</reference>
<feature type="region of interest" description="Disordered" evidence="1">
    <location>
        <begin position="235"/>
        <end position="278"/>
    </location>
</feature>
<dbReference type="EMBL" id="JAQNDK010000005">
    <property type="protein sequence ID" value="MDC0683961.1"/>
    <property type="molecule type" value="Genomic_DNA"/>
</dbReference>
<dbReference type="Gene3D" id="2.40.10.220">
    <property type="entry name" value="predicted glycosyltransferase like domains"/>
    <property type="match status" value="1"/>
</dbReference>
<proteinExistence type="predicted"/>
<protein>
    <recommendedName>
        <fullName evidence="4">PilZ domain-containing protein</fullName>
    </recommendedName>
</protein>
<comment type="caution">
    <text evidence="2">The sequence shown here is derived from an EMBL/GenBank/DDBJ whole genome shotgun (WGS) entry which is preliminary data.</text>
</comment>
<feature type="compositionally biased region" description="Low complexity" evidence="1">
    <location>
        <begin position="235"/>
        <end position="265"/>
    </location>
</feature>
<accession>A0ABT5CFU8</accession>
<organism evidence="2 3">
    <name type="scientific">Sorangium atrum</name>
    <dbReference type="NCBI Taxonomy" id="2995308"/>
    <lineage>
        <taxon>Bacteria</taxon>
        <taxon>Pseudomonadati</taxon>
        <taxon>Myxococcota</taxon>
        <taxon>Polyangia</taxon>
        <taxon>Polyangiales</taxon>
        <taxon>Polyangiaceae</taxon>
        <taxon>Sorangium</taxon>
    </lineage>
</organism>
<name>A0ABT5CFU8_9BACT</name>
<evidence type="ECO:0000313" key="2">
    <source>
        <dbReference type="EMBL" id="MDC0683961.1"/>
    </source>
</evidence>
<dbReference type="RefSeq" id="WP_272102108.1">
    <property type="nucleotide sequence ID" value="NZ_JAQNDK010000005.1"/>
</dbReference>
<sequence length="392" mass="39215">MSEPAQLAKSARELLAAALNALQSNGGVSPEIEALAEPIAQAMGIMHRIERSGGQALDGSEIALGHVRDVLNRLQRITAADPVVDVLMEHVASSLSKVNALSRAQAAGASAQPRAPVAAAAPAPVAPAPVAVAASAPVGPAPIAPAPVVAVAAPAPVAPVAVAAPAPVAPAPIAPAPAPAPFVPAPAAVASPAPFAAAPAAVASPAPFAAAPAAVASPAPFAPVPAVAVAAPAQHTLPSPQQPRRAPAPASPAYPAASHPSAEPRVAPPPQAMPQPVDHRTPAAVVDVELGALTPSNFYKGLAGNDVIEHGGIFVATYKIPPTGSVVTLRVRLPGNYEFTAQAAVRWTREAGGSRDSAEPGFGARITQISAEGRQLVSRFTRNREPLFYDDL</sequence>
<dbReference type="Proteomes" id="UP001217485">
    <property type="component" value="Unassembled WGS sequence"/>
</dbReference>